<feature type="transmembrane region" description="Helical" evidence="1">
    <location>
        <begin position="52"/>
        <end position="81"/>
    </location>
</feature>
<keyword evidence="1" id="KW-0812">Transmembrane</keyword>
<dbReference type="InterPro" id="IPR025241">
    <property type="entry name" value="DUF4190"/>
</dbReference>
<sequence length="86" mass="8399">MSGTPYAGANPVKLNTLAIVAIIGGFVFPLAGIICGVISLRQIKETGERGHGLALGGIIVGIAVIIIGLLVGIISAVAGAAMGAGY</sequence>
<feature type="domain" description="DUF4190" evidence="2">
    <location>
        <begin position="18"/>
        <end position="70"/>
    </location>
</feature>
<evidence type="ECO:0000313" key="3">
    <source>
        <dbReference type="EMBL" id="RFA24956.1"/>
    </source>
</evidence>
<feature type="transmembrane region" description="Helical" evidence="1">
    <location>
        <begin position="16"/>
        <end position="40"/>
    </location>
</feature>
<dbReference type="Pfam" id="PF13828">
    <property type="entry name" value="DUF4190"/>
    <property type="match status" value="1"/>
</dbReference>
<comment type="caution">
    <text evidence="3">The sequence shown here is derived from an EMBL/GenBank/DDBJ whole genome shotgun (WGS) entry which is preliminary data.</text>
</comment>
<keyword evidence="1" id="KW-1133">Transmembrane helix</keyword>
<dbReference type="RefSeq" id="WP_116419857.1">
    <property type="nucleotide sequence ID" value="NZ_NBXC01000030.1"/>
</dbReference>
<dbReference type="AlphaFoldDB" id="A0A3E0W6J4"/>
<dbReference type="Proteomes" id="UP000257080">
    <property type="component" value="Unassembled WGS sequence"/>
</dbReference>
<keyword evidence="1" id="KW-0472">Membrane</keyword>
<name>A0A3E0W6J4_9MICO</name>
<dbReference type="EMBL" id="NBXE01000035">
    <property type="protein sequence ID" value="RFA24956.1"/>
    <property type="molecule type" value="Genomic_DNA"/>
</dbReference>
<accession>A0A3E0W6J4</accession>
<evidence type="ECO:0000313" key="4">
    <source>
        <dbReference type="Proteomes" id="UP000257080"/>
    </source>
</evidence>
<reference evidence="3 4" key="1">
    <citation type="submission" date="2017-04" db="EMBL/GenBank/DDBJ databases">
        <title>Comparative genome analysis of Subtercola boreus.</title>
        <authorList>
            <person name="Cho Y.-J."/>
            <person name="Cho A."/>
            <person name="Kim O.-S."/>
            <person name="Lee J.-I."/>
        </authorList>
    </citation>
    <scope>NUCLEOTIDE SEQUENCE [LARGE SCALE GENOMIC DNA]</scope>
    <source>
        <strain evidence="3 4">P28004</strain>
    </source>
</reference>
<organism evidence="3 4">
    <name type="scientific">Subtercola boreus</name>
    <dbReference type="NCBI Taxonomy" id="120213"/>
    <lineage>
        <taxon>Bacteria</taxon>
        <taxon>Bacillati</taxon>
        <taxon>Actinomycetota</taxon>
        <taxon>Actinomycetes</taxon>
        <taxon>Micrococcales</taxon>
        <taxon>Microbacteriaceae</taxon>
        <taxon>Subtercola</taxon>
    </lineage>
</organism>
<gene>
    <name evidence="3" type="ORF">B7R25_15470</name>
</gene>
<proteinExistence type="predicted"/>
<protein>
    <recommendedName>
        <fullName evidence="2">DUF4190 domain-containing protein</fullName>
    </recommendedName>
</protein>
<evidence type="ECO:0000256" key="1">
    <source>
        <dbReference type="SAM" id="Phobius"/>
    </source>
</evidence>
<evidence type="ECO:0000259" key="2">
    <source>
        <dbReference type="Pfam" id="PF13828"/>
    </source>
</evidence>
<dbReference type="OrthoDB" id="4374883at2"/>